<dbReference type="SUPFAM" id="SSF49299">
    <property type="entry name" value="PKD domain"/>
    <property type="match status" value="2"/>
</dbReference>
<comment type="caution">
    <text evidence="3">The sequence shown here is derived from an EMBL/GenBank/DDBJ whole genome shotgun (WGS) entry which is preliminary data.</text>
</comment>
<dbReference type="PROSITE" id="PS50835">
    <property type="entry name" value="IG_LIKE"/>
    <property type="match status" value="2"/>
</dbReference>
<reference evidence="3" key="1">
    <citation type="journal article" date="2014" name="Front. Microbiol.">
        <title>High frequency of phylogenetically diverse reductive dehalogenase-homologous genes in deep subseafloor sedimentary metagenomes.</title>
        <authorList>
            <person name="Kawai M."/>
            <person name="Futagami T."/>
            <person name="Toyoda A."/>
            <person name="Takaki Y."/>
            <person name="Nishi S."/>
            <person name="Hori S."/>
            <person name="Arai W."/>
            <person name="Tsubouchi T."/>
            <person name="Morono Y."/>
            <person name="Uchiyama I."/>
            <person name="Ito T."/>
            <person name="Fujiyama A."/>
            <person name="Inagaki F."/>
            <person name="Takami H."/>
        </authorList>
    </citation>
    <scope>NUCLEOTIDE SEQUENCE</scope>
    <source>
        <strain evidence="3">Expedition CK06-06</strain>
    </source>
</reference>
<name>X1B2D6_9ZZZZ</name>
<dbReference type="AlphaFoldDB" id="X1B2D6"/>
<organism evidence="3">
    <name type="scientific">marine sediment metagenome</name>
    <dbReference type="NCBI Taxonomy" id="412755"/>
    <lineage>
        <taxon>unclassified sequences</taxon>
        <taxon>metagenomes</taxon>
        <taxon>ecological metagenomes</taxon>
    </lineage>
</organism>
<feature type="domain" description="Ig-like" evidence="2">
    <location>
        <begin position="1"/>
        <end position="72"/>
    </location>
</feature>
<feature type="region of interest" description="Disordered" evidence="1">
    <location>
        <begin position="1"/>
        <end position="24"/>
    </location>
</feature>
<proteinExistence type="predicted"/>
<dbReference type="InterPro" id="IPR035986">
    <property type="entry name" value="PKD_dom_sf"/>
</dbReference>
<feature type="domain" description="Ig-like" evidence="2">
    <location>
        <begin position="82"/>
        <end position="168"/>
    </location>
</feature>
<dbReference type="CDD" id="cd00146">
    <property type="entry name" value="PKD"/>
    <property type="match status" value="2"/>
</dbReference>
<sequence>EEEINPGGSCQIECTASDPDEDELSYTWSTDGGNISGEGSIVTWTAPDEPGTYTITVQVTDGRDGEETKQITINTVAPNHPPTIESLTPEWSSVRKAATPTIECVASDPDGDELSYTWSADGGNFSGEGSTVTWVAPNAYGIYTITVTVTDGRGGEASESTKITVCSC</sequence>
<gene>
    <name evidence="3" type="ORF">S01H4_23500</name>
</gene>
<dbReference type="InterPro" id="IPR013783">
    <property type="entry name" value="Ig-like_fold"/>
</dbReference>
<accession>X1B2D6</accession>
<dbReference type="Gene3D" id="2.60.40.10">
    <property type="entry name" value="Immunoglobulins"/>
    <property type="match status" value="2"/>
</dbReference>
<evidence type="ECO:0000256" key="1">
    <source>
        <dbReference type="SAM" id="MobiDB-lite"/>
    </source>
</evidence>
<feature type="non-terminal residue" evidence="3">
    <location>
        <position position="1"/>
    </location>
</feature>
<evidence type="ECO:0000313" key="3">
    <source>
        <dbReference type="EMBL" id="GAG78423.1"/>
    </source>
</evidence>
<dbReference type="Pfam" id="PF17963">
    <property type="entry name" value="Big_9"/>
    <property type="match status" value="2"/>
</dbReference>
<protein>
    <recommendedName>
        <fullName evidence="2">Ig-like domain-containing protein</fullName>
    </recommendedName>
</protein>
<evidence type="ECO:0000259" key="2">
    <source>
        <dbReference type="PROSITE" id="PS50835"/>
    </source>
</evidence>
<dbReference type="InterPro" id="IPR007110">
    <property type="entry name" value="Ig-like_dom"/>
</dbReference>
<dbReference type="EMBL" id="BART01010911">
    <property type="protein sequence ID" value="GAG78423.1"/>
    <property type="molecule type" value="Genomic_DNA"/>
</dbReference>